<evidence type="ECO:0000256" key="19">
    <source>
        <dbReference type="PIRSR" id="PIRSR600823-5"/>
    </source>
</evidence>
<evidence type="ECO:0000256" key="16">
    <source>
        <dbReference type="PIRSR" id="PIRSR600823-2"/>
    </source>
</evidence>
<feature type="signal peptide" evidence="20">
    <location>
        <begin position="1"/>
        <end position="19"/>
    </location>
</feature>
<dbReference type="PANTHER" id="PTHR31517">
    <property type="match status" value="1"/>
</dbReference>
<keyword evidence="23" id="KW-1185">Reference proteome</keyword>
<dbReference type="FunFam" id="1.10.420.10:FF:000006">
    <property type="entry name" value="Peroxidase"/>
    <property type="match status" value="2"/>
</dbReference>
<comment type="cofactor">
    <cofactor evidence="17">
        <name>heme b</name>
        <dbReference type="ChEBI" id="CHEBI:60344"/>
    </cofactor>
    <text evidence="17">Binds 1 heme b (iron(II)-protoporphyrin IX) group per subunit.</text>
</comment>
<gene>
    <name evidence="22" type="ORF">Sango_0724500</name>
</gene>
<comment type="similarity">
    <text evidence="3">Belongs to the peroxidase family. Ascorbate peroxidase subfamily.</text>
</comment>
<feature type="domain" description="Plant heme peroxidase family profile" evidence="21">
    <location>
        <begin position="20"/>
        <end position="312"/>
    </location>
</feature>
<evidence type="ECO:0000256" key="8">
    <source>
        <dbReference type="ARBA" id="ARBA00022723"/>
    </source>
</evidence>
<dbReference type="EC" id="1.11.1.7" evidence="4"/>
<keyword evidence="12 19" id="KW-1015">Disulfide bond</keyword>
<dbReference type="InterPro" id="IPR002016">
    <property type="entry name" value="Haem_peroxidase"/>
</dbReference>
<proteinExistence type="inferred from homology"/>
<evidence type="ECO:0000256" key="6">
    <source>
        <dbReference type="ARBA" id="ARBA00022559"/>
    </source>
</evidence>
<dbReference type="PRINTS" id="PR00461">
    <property type="entry name" value="PLPEROXIDASE"/>
</dbReference>
<keyword evidence="20" id="KW-0732">Signal</keyword>
<evidence type="ECO:0000256" key="1">
    <source>
        <dbReference type="ARBA" id="ARBA00000189"/>
    </source>
</evidence>
<dbReference type="FunFam" id="1.10.520.10:FF:000001">
    <property type="entry name" value="Peroxidase"/>
    <property type="match status" value="1"/>
</dbReference>
<comment type="cofactor">
    <cofactor evidence="17">
        <name>Ca(2+)</name>
        <dbReference type="ChEBI" id="CHEBI:29108"/>
    </cofactor>
    <text evidence="17">Binds 2 calcium ions per subunit.</text>
</comment>
<sequence>MVCSLNVLLILVGVSLSGAILDANYYQKTCPQAEDIIYKAVRNATIYDPKIPARILRMFFHDCFIRGCDASVLLDSTPGNKAEKDGPPNVSLAAFYVIDDAKTKLEQSCPKTVSCADIIAVAARDVVVLSGGPSWSVLKGRKDGRISRANATINLPAPSSNTSQLIQSFSQRGLSAKDLVTLSGGHTLGFSHCSSFEARLRNFSSAHDTDPTLDPKFATDLKGKCPKPNTDRNAGQFLDSTASVFDNDYYKRVVGGRGVFLSDQSLLGDYRTRWIVEAFARDQGLFFREFAGAMVRLGNVGVVESGEVMFGKFVPRPGLIELELMTWVSLSGAILDADYYQETCPQVEDIIYATIRNATTYDVKAPARILRMFFHDCFIRGCDASVLIDSTPENKAEKDGHINLSLAAYEVIDDAKTKLEESCPETVSCADIIAIAARDVVVLSGGPSWSVLKGRKDGRISRAEDTENLPLSHDSASQLIQSFSERGLSVKDLVTLSGGHTLGRSRCAEFDYRLRNFSSDHDTDPTLDPEFADELKRTCPKNNKDPDAGENLDSSGLGFDNDYYKQIVRDRGLLVSDQTLLGDHRTRWRVKAFARYERLFFLEFGPAMVRLGNVGVVESGEVRVNCRVVN</sequence>
<evidence type="ECO:0000313" key="22">
    <source>
        <dbReference type="EMBL" id="KAK4403559.1"/>
    </source>
</evidence>
<keyword evidence="6 22" id="KW-0575">Peroxidase</keyword>
<keyword evidence="5" id="KW-0964">Secreted</keyword>
<dbReference type="PROSITE" id="PS00435">
    <property type="entry name" value="PEROXIDASE_1"/>
    <property type="match status" value="2"/>
</dbReference>
<feature type="binding site" evidence="17">
    <location>
        <position position="83"/>
    </location>
    <ligand>
        <name>Ca(2+)</name>
        <dbReference type="ChEBI" id="CHEBI:29108"/>
        <label>1</label>
    </ligand>
</feature>
<dbReference type="InterPro" id="IPR000823">
    <property type="entry name" value="Peroxidase_pln"/>
</dbReference>
<evidence type="ECO:0000256" key="14">
    <source>
        <dbReference type="ARBA" id="ARBA00023324"/>
    </source>
</evidence>
<dbReference type="CDD" id="cd00693">
    <property type="entry name" value="secretory_peroxidase"/>
    <property type="match status" value="2"/>
</dbReference>
<dbReference type="GO" id="GO:0020037">
    <property type="term" value="F:heme binding"/>
    <property type="evidence" value="ECO:0007669"/>
    <property type="project" value="InterPro"/>
</dbReference>
<feature type="binding site" evidence="17">
    <location>
        <position position="69"/>
    </location>
    <ligand>
        <name>Ca(2+)</name>
        <dbReference type="ChEBI" id="CHEBI:29108"/>
        <label>1</label>
    </ligand>
</feature>
<keyword evidence="14" id="KW-0376">Hydrogen peroxide</keyword>
<feature type="active site" description="Proton acceptor" evidence="15">
    <location>
        <position position="61"/>
    </location>
</feature>
<keyword evidence="11 17" id="KW-0408">Iron</keyword>
<dbReference type="GO" id="GO:0006979">
    <property type="term" value="P:response to oxidative stress"/>
    <property type="evidence" value="ECO:0007669"/>
    <property type="project" value="InterPro"/>
</dbReference>
<dbReference type="InterPro" id="IPR010255">
    <property type="entry name" value="Haem_peroxidase_sf"/>
</dbReference>
<evidence type="ECO:0000256" key="11">
    <source>
        <dbReference type="ARBA" id="ARBA00023004"/>
    </source>
</evidence>
<comment type="function">
    <text evidence="2">Removal of H(2)O(2), oxidation of toxic reductants, biosynthesis and degradation of lignin, suberization, auxin catabolism, response to environmental stresses such as wounding, pathogen attack and oxidative stress. These functions might be dependent on each isozyme/isoform in each plant tissue.</text>
</comment>
<accession>A0AAE1X2P0</accession>
<feature type="binding site" evidence="17">
    <location>
        <position position="71"/>
    </location>
    <ligand>
        <name>Ca(2+)</name>
        <dbReference type="ChEBI" id="CHEBI:29108"/>
        <label>1</label>
    </ligand>
</feature>
<organism evidence="22 23">
    <name type="scientific">Sesamum angolense</name>
    <dbReference type="NCBI Taxonomy" id="2727404"/>
    <lineage>
        <taxon>Eukaryota</taxon>
        <taxon>Viridiplantae</taxon>
        <taxon>Streptophyta</taxon>
        <taxon>Embryophyta</taxon>
        <taxon>Tracheophyta</taxon>
        <taxon>Spermatophyta</taxon>
        <taxon>Magnoliopsida</taxon>
        <taxon>eudicotyledons</taxon>
        <taxon>Gunneridae</taxon>
        <taxon>Pentapetalae</taxon>
        <taxon>asterids</taxon>
        <taxon>lamiids</taxon>
        <taxon>Lamiales</taxon>
        <taxon>Pedaliaceae</taxon>
        <taxon>Sesamum</taxon>
    </lineage>
</organism>
<keyword evidence="13" id="KW-0325">Glycoprotein</keyword>
<evidence type="ECO:0000313" key="23">
    <source>
        <dbReference type="Proteomes" id="UP001289374"/>
    </source>
</evidence>
<dbReference type="PANTHER" id="PTHR31517:SF48">
    <property type="entry name" value="PEROXIDASE 16-RELATED"/>
    <property type="match status" value="1"/>
</dbReference>
<dbReference type="SUPFAM" id="SSF48113">
    <property type="entry name" value="Heme-dependent peroxidases"/>
    <property type="match status" value="2"/>
</dbReference>
<reference evidence="22" key="1">
    <citation type="submission" date="2020-06" db="EMBL/GenBank/DDBJ databases">
        <authorList>
            <person name="Li T."/>
            <person name="Hu X."/>
            <person name="Zhang T."/>
            <person name="Song X."/>
            <person name="Zhang H."/>
            <person name="Dai N."/>
            <person name="Sheng W."/>
            <person name="Hou X."/>
            <person name="Wei L."/>
        </authorList>
    </citation>
    <scope>NUCLEOTIDE SEQUENCE</scope>
    <source>
        <strain evidence="22">K16</strain>
        <tissue evidence="22">Leaf</tissue>
    </source>
</reference>
<dbReference type="Pfam" id="PF00141">
    <property type="entry name" value="peroxidase"/>
    <property type="match status" value="2"/>
</dbReference>
<evidence type="ECO:0000256" key="13">
    <source>
        <dbReference type="ARBA" id="ARBA00023180"/>
    </source>
</evidence>
<evidence type="ECO:0000259" key="21">
    <source>
        <dbReference type="PROSITE" id="PS50873"/>
    </source>
</evidence>
<keyword evidence="9 17" id="KW-0106">Calcium</keyword>
<feature type="chain" id="PRO_5042289205" description="peroxidase" evidence="20">
    <location>
        <begin position="20"/>
        <end position="630"/>
    </location>
</feature>
<dbReference type="InterPro" id="IPR033905">
    <property type="entry name" value="Secretory_peroxidase"/>
</dbReference>
<feature type="domain" description="Plant heme peroxidase family profile" evidence="21">
    <location>
        <begin position="334"/>
        <end position="630"/>
    </location>
</feature>
<dbReference type="AlphaFoldDB" id="A0AAE1X2P0"/>
<evidence type="ECO:0000256" key="20">
    <source>
        <dbReference type="SAM" id="SignalP"/>
    </source>
</evidence>
<dbReference type="GO" id="GO:0140825">
    <property type="term" value="F:lactoperoxidase activity"/>
    <property type="evidence" value="ECO:0007669"/>
    <property type="project" value="UniProtKB-EC"/>
</dbReference>
<evidence type="ECO:0000256" key="12">
    <source>
        <dbReference type="ARBA" id="ARBA00023157"/>
    </source>
</evidence>
<dbReference type="GO" id="GO:0046872">
    <property type="term" value="F:metal ion binding"/>
    <property type="evidence" value="ECO:0007669"/>
    <property type="project" value="UniProtKB-KW"/>
</dbReference>
<dbReference type="GO" id="GO:0042744">
    <property type="term" value="P:hydrogen peroxide catabolic process"/>
    <property type="evidence" value="ECO:0007669"/>
    <property type="project" value="UniProtKB-KW"/>
</dbReference>
<keyword evidence="8 17" id="KW-0479">Metal-binding</keyword>
<feature type="disulfide bond" evidence="19">
    <location>
        <begin position="63"/>
        <end position="68"/>
    </location>
</feature>
<name>A0AAE1X2P0_9LAMI</name>
<feature type="binding site" evidence="17">
    <location>
        <position position="67"/>
    </location>
    <ligand>
        <name>Ca(2+)</name>
        <dbReference type="ChEBI" id="CHEBI:29108"/>
        <label>1</label>
    </ligand>
</feature>
<comment type="caution">
    <text evidence="22">The sequence shown here is derived from an EMBL/GenBank/DDBJ whole genome shotgun (WGS) entry which is preliminary data.</text>
</comment>
<evidence type="ECO:0000256" key="5">
    <source>
        <dbReference type="ARBA" id="ARBA00022525"/>
    </source>
</evidence>
<evidence type="ECO:0000256" key="3">
    <source>
        <dbReference type="ARBA" id="ARBA00006873"/>
    </source>
</evidence>
<evidence type="ECO:0000256" key="15">
    <source>
        <dbReference type="PIRSR" id="PIRSR600823-1"/>
    </source>
</evidence>
<feature type="disulfide bond" evidence="19">
    <location>
        <begin position="30"/>
        <end position="109"/>
    </location>
</feature>
<keyword evidence="7" id="KW-0349">Heme</keyword>
<dbReference type="Gene3D" id="1.10.420.10">
    <property type="entry name" value="Peroxidase, domain 2"/>
    <property type="match status" value="2"/>
</dbReference>
<evidence type="ECO:0000256" key="9">
    <source>
        <dbReference type="ARBA" id="ARBA00022837"/>
    </source>
</evidence>
<evidence type="ECO:0000256" key="17">
    <source>
        <dbReference type="PIRSR" id="PIRSR600823-3"/>
    </source>
</evidence>
<reference evidence="22" key="2">
    <citation type="journal article" date="2024" name="Plant">
        <title>Genomic evolution and insights into agronomic trait innovations of Sesamum species.</title>
        <authorList>
            <person name="Miao H."/>
            <person name="Wang L."/>
            <person name="Qu L."/>
            <person name="Liu H."/>
            <person name="Sun Y."/>
            <person name="Le M."/>
            <person name="Wang Q."/>
            <person name="Wei S."/>
            <person name="Zheng Y."/>
            <person name="Lin W."/>
            <person name="Duan Y."/>
            <person name="Cao H."/>
            <person name="Xiong S."/>
            <person name="Wang X."/>
            <person name="Wei L."/>
            <person name="Li C."/>
            <person name="Ma Q."/>
            <person name="Ju M."/>
            <person name="Zhao R."/>
            <person name="Li G."/>
            <person name="Mu C."/>
            <person name="Tian Q."/>
            <person name="Mei H."/>
            <person name="Zhang T."/>
            <person name="Gao T."/>
            <person name="Zhang H."/>
        </authorList>
    </citation>
    <scope>NUCLEOTIDE SEQUENCE</scope>
    <source>
        <strain evidence="22">K16</strain>
    </source>
</reference>
<dbReference type="Gene3D" id="1.10.520.10">
    <property type="match status" value="2"/>
</dbReference>
<dbReference type="EMBL" id="JACGWL010000004">
    <property type="protein sequence ID" value="KAK4403559.1"/>
    <property type="molecule type" value="Genomic_DNA"/>
</dbReference>
<dbReference type="PRINTS" id="PR00458">
    <property type="entry name" value="PEROXIDASE"/>
</dbReference>
<evidence type="ECO:0000256" key="4">
    <source>
        <dbReference type="ARBA" id="ARBA00012313"/>
    </source>
</evidence>
<dbReference type="FunFam" id="1.10.520.10:FF:000008">
    <property type="entry name" value="Peroxidase"/>
    <property type="match status" value="1"/>
</dbReference>
<feature type="binding site" evidence="17">
    <location>
        <position position="241"/>
    </location>
    <ligand>
        <name>Ca(2+)</name>
        <dbReference type="ChEBI" id="CHEBI:29108"/>
        <label>2</label>
    </ligand>
</feature>
<evidence type="ECO:0000256" key="2">
    <source>
        <dbReference type="ARBA" id="ARBA00002322"/>
    </source>
</evidence>
<feature type="binding site" evidence="16">
    <location>
        <position position="156"/>
    </location>
    <ligand>
        <name>substrate</name>
    </ligand>
</feature>
<feature type="binding site" evidence="17">
    <location>
        <position position="187"/>
    </location>
    <ligand>
        <name>Ca(2+)</name>
        <dbReference type="ChEBI" id="CHEBI:29108"/>
        <label>2</label>
    </ligand>
</feature>
<feature type="binding site" description="axial binding residue" evidence="17">
    <location>
        <position position="186"/>
    </location>
    <ligand>
        <name>heme b</name>
        <dbReference type="ChEBI" id="CHEBI:60344"/>
    </ligand>
    <ligandPart>
        <name>Fe</name>
        <dbReference type="ChEBI" id="CHEBI:18248"/>
    </ligandPart>
</feature>
<feature type="binding site" evidence="17">
    <location>
        <position position="246"/>
    </location>
    <ligand>
        <name>Ca(2+)</name>
        <dbReference type="ChEBI" id="CHEBI:29108"/>
        <label>2</label>
    </ligand>
</feature>
<comment type="catalytic activity">
    <reaction evidence="1">
        <text>2 a phenolic donor + H2O2 = 2 a phenolic radical donor + 2 H2O</text>
        <dbReference type="Rhea" id="RHEA:56136"/>
        <dbReference type="ChEBI" id="CHEBI:15377"/>
        <dbReference type="ChEBI" id="CHEBI:16240"/>
        <dbReference type="ChEBI" id="CHEBI:139520"/>
        <dbReference type="ChEBI" id="CHEBI:139521"/>
        <dbReference type="EC" id="1.11.1.7"/>
    </reaction>
</comment>
<feature type="binding site" evidence="17">
    <location>
        <position position="62"/>
    </location>
    <ligand>
        <name>Ca(2+)</name>
        <dbReference type="ChEBI" id="CHEBI:29108"/>
        <label>1</label>
    </ligand>
</feature>
<keyword evidence="10" id="KW-0560">Oxidoreductase</keyword>
<feature type="site" description="Transition state stabilizer" evidence="18">
    <location>
        <position position="57"/>
    </location>
</feature>
<dbReference type="Proteomes" id="UP001289374">
    <property type="component" value="Unassembled WGS sequence"/>
</dbReference>
<protein>
    <recommendedName>
        <fullName evidence="4">peroxidase</fullName>
        <ecNumber evidence="4">1.11.1.7</ecNumber>
    </recommendedName>
</protein>
<evidence type="ECO:0000256" key="7">
    <source>
        <dbReference type="ARBA" id="ARBA00022617"/>
    </source>
</evidence>
<evidence type="ECO:0000256" key="10">
    <source>
        <dbReference type="ARBA" id="ARBA00023002"/>
    </source>
</evidence>
<feature type="disulfide bond" evidence="19">
    <location>
        <begin position="193"/>
        <end position="225"/>
    </location>
</feature>
<dbReference type="InterPro" id="IPR019793">
    <property type="entry name" value="Peroxidases_heam-ligand_BS"/>
</dbReference>
<dbReference type="PROSITE" id="PS50873">
    <property type="entry name" value="PEROXIDASE_4"/>
    <property type="match status" value="2"/>
</dbReference>
<evidence type="ECO:0000256" key="18">
    <source>
        <dbReference type="PIRSR" id="PIRSR600823-4"/>
    </source>
</evidence>